<evidence type="ECO:0000313" key="3">
    <source>
        <dbReference type="EMBL" id="BAT23452.1"/>
    </source>
</evidence>
<accession>A0A0P0YQI4</accession>
<dbReference type="GO" id="GO:0016757">
    <property type="term" value="F:glycosyltransferase activity"/>
    <property type="evidence" value="ECO:0007669"/>
    <property type="project" value="InterPro"/>
</dbReference>
<dbReference type="PANTHER" id="PTHR45947:SF3">
    <property type="entry name" value="SULFOQUINOVOSYL TRANSFERASE SQD2"/>
    <property type="match status" value="1"/>
</dbReference>
<reference evidence="3" key="1">
    <citation type="submission" date="2014-04" db="EMBL/GenBank/DDBJ databases">
        <authorList>
            <person name="Harrison E."/>
        </authorList>
    </citation>
    <scope>NUCLEOTIDE SEQUENCE</scope>
    <source>
        <strain evidence="3">1680/49</strain>
    </source>
</reference>
<organism evidence="3">
    <name type="scientific">Klebsiella sp. 1680/49</name>
    <dbReference type="NCBI Taxonomy" id="1497802"/>
    <lineage>
        <taxon>Bacteria</taxon>
        <taxon>Pseudomonadati</taxon>
        <taxon>Pseudomonadota</taxon>
        <taxon>Gammaproteobacteria</taxon>
        <taxon>Enterobacterales</taxon>
        <taxon>Enterobacteriaceae</taxon>
        <taxon>Klebsiella/Raoultella group</taxon>
        <taxon>Klebsiella</taxon>
    </lineage>
</organism>
<evidence type="ECO:0000259" key="1">
    <source>
        <dbReference type="Pfam" id="PF00534"/>
    </source>
</evidence>
<dbReference type="CDD" id="cd03804">
    <property type="entry name" value="GT4_WbaZ-like"/>
    <property type="match status" value="1"/>
</dbReference>
<dbReference type="InterPro" id="IPR001296">
    <property type="entry name" value="Glyco_trans_1"/>
</dbReference>
<protein>
    <submittedName>
        <fullName evidence="3">Glycosyl transferase</fullName>
    </submittedName>
</protein>
<evidence type="ECO:0000259" key="2">
    <source>
        <dbReference type="Pfam" id="PF13439"/>
    </source>
</evidence>
<dbReference type="Pfam" id="PF00534">
    <property type="entry name" value="Glycos_transf_1"/>
    <property type="match status" value="1"/>
</dbReference>
<dbReference type="Gene3D" id="3.40.50.2000">
    <property type="entry name" value="Glycogen Phosphorylase B"/>
    <property type="match status" value="2"/>
</dbReference>
<dbReference type="PANTHER" id="PTHR45947">
    <property type="entry name" value="SULFOQUINOVOSYL TRANSFERASE SQD2"/>
    <property type="match status" value="1"/>
</dbReference>
<dbReference type="EMBL" id="AB924562">
    <property type="protein sequence ID" value="BAT23452.1"/>
    <property type="molecule type" value="Genomic_DNA"/>
</dbReference>
<dbReference type="SUPFAM" id="SSF53756">
    <property type="entry name" value="UDP-Glycosyltransferase/glycogen phosphorylase"/>
    <property type="match status" value="1"/>
</dbReference>
<feature type="domain" description="Glycosyl transferase family 1" evidence="1">
    <location>
        <begin position="207"/>
        <end position="361"/>
    </location>
</feature>
<sequence length="391" mass="44749">MNHGIIMLENNISVGIVADWLVTYAGAERVVKEMIELFPDSDVYSIVDFLSDEARANFNHKKSTTTFIQHLPKAKQKYQTYLPLMPLAIEQIDVSKHDVVLSSSHAVAKGVLTGPDQLHISYVHSPIRYAWDLQHQYLKEAKLDKGLKGLLAKYLLHKIRMWDVRTSNGVDHFIANSKFISRRVKKVYGRDADVIYPPVEVERFDFNDNKEDFYLTASRMVPYKRMDLIVEAFANMPDKRLVVIGDGSEMPKVKKKAASNIEILGYQPDQVLHDYMRRAKAFVFAAEEDFGITPVEAQACGTPVIAYGKGGVLETVRPYGISNPTGLFFERQSISSLVETVKKFDKIQNLILPSDCKENSQSFSSDRFKRELNTYIEQKWKFFSDKKKIEY</sequence>
<gene>
    <name evidence="3" type="primary">wbaZ</name>
</gene>
<proteinExistence type="predicted"/>
<feature type="domain" description="Glycosyltransferase subfamily 4-like N-terminal" evidence="2">
    <location>
        <begin position="26"/>
        <end position="203"/>
    </location>
</feature>
<dbReference type="Pfam" id="PF13439">
    <property type="entry name" value="Glyco_transf_4"/>
    <property type="match status" value="1"/>
</dbReference>
<dbReference type="AlphaFoldDB" id="A0A0P0YQI4"/>
<reference evidence="3" key="2">
    <citation type="journal article" date="2015" name="Sci. Rep.">
        <title>Genetic analysis of capsular polysaccharide synthesis gene clusters in 79 capsular types of Klebsiella spp.</title>
        <authorList>
            <person name="Pan Y.J."/>
            <person name="Lin T.L."/>
            <person name="Chen C.T."/>
            <person name="Chen Y.Y."/>
            <person name="Hsieh P.F."/>
            <person name="Hsu C.R."/>
            <person name="Wu M.C."/>
            <person name="Wang J.T."/>
        </authorList>
    </citation>
    <scope>NUCLEOTIDE SEQUENCE</scope>
    <source>
        <strain evidence="3">1680/49</strain>
    </source>
</reference>
<dbReference type="InterPro" id="IPR050194">
    <property type="entry name" value="Glycosyltransferase_grp1"/>
</dbReference>
<name>A0A0P0YQI4_9ENTR</name>
<keyword evidence="3" id="KW-0808">Transferase</keyword>
<dbReference type="InterPro" id="IPR028098">
    <property type="entry name" value="Glyco_trans_4-like_N"/>
</dbReference>